<dbReference type="Gene3D" id="1.20.1640.10">
    <property type="entry name" value="Multidrug efflux transporter AcrB transmembrane domain"/>
    <property type="match status" value="2"/>
</dbReference>
<dbReference type="EMBL" id="BMHF01000010">
    <property type="protein sequence ID" value="GGA42315.1"/>
    <property type="molecule type" value="Genomic_DNA"/>
</dbReference>
<comment type="caution">
    <text evidence="9">The sequence shown here is derived from an EMBL/GenBank/DDBJ whole genome shotgun (WGS) entry which is preliminary data.</text>
</comment>
<dbReference type="RefSeq" id="WP_094094553.1">
    <property type="nucleotide sequence ID" value="NZ_BMHF01000010.1"/>
</dbReference>
<feature type="transmembrane region" description="Helical" evidence="7">
    <location>
        <begin position="280"/>
        <end position="301"/>
    </location>
</feature>
<dbReference type="InterPro" id="IPR000731">
    <property type="entry name" value="SSD"/>
</dbReference>
<evidence type="ECO:0000313" key="10">
    <source>
        <dbReference type="Proteomes" id="UP000609323"/>
    </source>
</evidence>
<feature type="transmembrane region" description="Helical" evidence="7">
    <location>
        <begin position="200"/>
        <end position="221"/>
    </location>
</feature>
<feature type="transmembrane region" description="Helical" evidence="7">
    <location>
        <begin position="884"/>
        <end position="905"/>
    </location>
</feature>
<dbReference type="Gene3D" id="1.10.287.950">
    <property type="entry name" value="Methyl-accepting chemotaxis protein"/>
    <property type="match status" value="2"/>
</dbReference>
<dbReference type="Pfam" id="PF03176">
    <property type="entry name" value="MMPL"/>
    <property type="match status" value="2"/>
</dbReference>
<feature type="transmembrane region" description="Helical" evidence="7">
    <location>
        <begin position="917"/>
        <end position="939"/>
    </location>
</feature>
<dbReference type="InterPro" id="IPR050545">
    <property type="entry name" value="Mycobact_MmpL"/>
</dbReference>
<evidence type="ECO:0000256" key="2">
    <source>
        <dbReference type="ARBA" id="ARBA00010157"/>
    </source>
</evidence>
<protein>
    <submittedName>
        <fullName evidence="9">Membrane protein</fullName>
    </submittedName>
</protein>
<evidence type="ECO:0000259" key="8">
    <source>
        <dbReference type="PROSITE" id="PS50156"/>
    </source>
</evidence>
<keyword evidence="3" id="KW-1003">Cell membrane</keyword>
<dbReference type="SUPFAM" id="SSF82866">
    <property type="entry name" value="Multidrug efflux transporter AcrB transmembrane domain"/>
    <property type="match status" value="2"/>
</dbReference>
<dbReference type="Proteomes" id="UP000609323">
    <property type="component" value="Unassembled WGS sequence"/>
</dbReference>
<keyword evidence="6 7" id="KW-0472">Membrane</keyword>
<feature type="transmembrane region" description="Helical" evidence="7">
    <location>
        <begin position="233"/>
        <end position="253"/>
    </location>
</feature>
<evidence type="ECO:0000256" key="1">
    <source>
        <dbReference type="ARBA" id="ARBA00004651"/>
    </source>
</evidence>
<feature type="transmembrane region" description="Helical" evidence="7">
    <location>
        <begin position="989"/>
        <end position="1015"/>
    </location>
</feature>
<sequence>MRKMIQWRWPLLVLWLALAVVLTLISPNVNAILHERGQDPLSADSPSKVAGELLQKMNKTEGRSDLVIFYDENKFSAEDMSRIEAGVQALRDQKEALGITDLIDPFSSPEAKSSLLSEDNTTLMVSFTLNINGRSVDDIQDHLDSALKDVNVTYYLSGEDFIQNDYLKASTSGVEKSAALTVIFILVVLILMFRSVVVPFVSLAAVGVCYLVSMGIAAQVIDKLNFPITSVTQMLLVLILFGIGTDYNILLFNRFREELAHGKSTDEAILISYKTAGKTIFYSILTIFFAFACLSFSNFGIYKSANVVAIGAVILVLEIFTLTPFILKVLGPKLFWPSKNVNGHKENRLMGGLAASSVKRPFITVIAIIVLLVPVFLTSGQKLSFDQIAELGDDYPSTKGFGLVAEHFTRGQALPTTVVIEGKDKLDNNDAFGVIDGLTNSIKQIPGVKSVSSVTQPQGEPIDDFYISSQTAEVTKGIDASKDGVNQVKNGLDQMQSGLTGTEDFSQVEQLVSGTAQVKDGYEQITSALNQVSSGVGDGASGAEQLQAGIAKLHDGMKQITGQTGQLSSGLKQLQQGYTSAQGGLDKLAAGLPDVQSGLTSMNGLIDKLGASHSELQEDTDYTTLKATGQQLSTALASISSGMTTLQQNYKQLNSSFASATGGLSQLDTALDRISSGLGELEQGAGKLADGLKQGSSGSQEIAANMTKLNKALGDIQNGQEQLNDGLGKLSGGLDQLKTGLQKSSQGLGDISDGLGKTSGFLNQMGTTKTFFIPSEALQDESFQKAEDAFMSGDRTITKMLVILNEDPYSPAALNIIEKINAAVDTGLAGTVLDGAAHGATGPSSTTYDMNKAQVSSFNSTAVIVIISVFLVLLLVIRSFWPAVYIVLSLVASYYVAMGASKLVTEYIIGADGVSSFVPFFSFIIIVAVGVDYSIFLMMRYKEYGVLDHREAIVRSARGVGGVIISAMIILGGTFATLIPSGLVLLIELAAAVIVGLVVLTFILLPMFVPALMAVQGFLQDKQAKSRETQE</sequence>
<feature type="domain" description="SSD" evidence="8">
    <location>
        <begin position="887"/>
        <end position="1015"/>
    </location>
</feature>
<comment type="subcellular location">
    <subcellularLocation>
        <location evidence="1">Cell membrane</location>
        <topology evidence="1">Multi-pass membrane protein</topology>
    </subcellularLocation>
</comment>
<feature type="transmembrane region" description="Helical" evidence="7">
    <location>
        <begin position="858"/>
        <end position="877"/>
    </location>
</feature>
<dbReference type="PROSITE" id="PS50156">
    <property type="entry name" value="SSD"/>
    <property type="match status" value="2"/>
</dbReference>
<evidence type="ECO:0000313" key="9">
    <source>
        <dbReference type="EMBL" id="GGA42315.1"/>
    </source>
</evidence>
<organism evidence="9 10">
    <name type="scientific">Paenibacillus physcomitrellae</name>
    <dbReference type="NCBI Taxonomy" id="1619311"/>
    <lineage>
        <taxon>Bacteria</taxon>
        <taxon>Bacillati</taxon>
        <taxon>Bacillota</taxon>
        <taxon>Bacilli</taxon>
        <taxon>Bacillales</taxon>
        <taxon>Paenibacillaceae</taxon>
        <taxon>Paenibacillus</taxon>
    </lineage>
</organism>
<evidence type="ECO:0000256" key="4">
    <source>
        <dbReference type="ARBA" id="ARBA00022692"/>
    </source>
</evidence>
<comment type="similarity">
    <text evidence="2">Belongs to the resistance-nodulation-cell division (RND) (TC 2.A.6) family. MmpL subfamily.</text>
</comment>
<name>A0ABQ1GEL3_9BACL</name>
<dbReference type="PANTHER" id="PTHR33406">
    <property type="entry name" value="MEMBRANE PROTEIN MJ1562-RELATED"/>
    <property type="match status" value="1"/>
</dbReference>
<dbReference type="NCBIfam" id="TIGR03057">
    <property type="entry name" value="xxxLxxG_by_4"/>
    <property type="match status" value="1"/>
</dbReference>
<feature type="domain" description="SSD" evidence="8">
    <location>
        <begin position="203"/>
        <end position="332"/>
    </location>
</feature>
<dbReference type="InterPro" id="IPR023908">
    <property type="entry name" value="xxxLxxG_rpt"/>
</dbReference>
<accession>A0ABQ1GEL3</accession>
<feature type="transmembrane region" description="Helical" evidence="7">
    <location>
        <begin position="358"/>
        <end position="377"/>
    </location>
</feature>
<dbReference type="InterPro" id="IPR004869">
    <property type="entry name" value="MMPL_dom"/>
</dbReference>
<reference evidence="10" key="1">
    <citation type="journal article" date="2019" name="Int. J. Syst. Evol. Microbiol.">
        <title>The Global Catalogue of Microorganisms (GCM) 10K type strain sequencing project: providing services to taxonomists for standard genome sequencing and annotation.</title>
        <authorList>
            <consortium name="The Broad Institute Genomics Platform"/>
            <consortium name="The Broad Institute Genome Sequencing Center for Infectious Disease"/>
            <person name="Wu L."/>
            <person name="Ma J."/>
        </authorList>
    </citation>
    <scope>NUCLEOTIDE SEQUENCE [LARGE SCALE GENOMIC DNA]</scope>
    <source>
        <strain evidence="10">CGMCC 1.15044</strain>
    </source>
</reference>
<evidence type="ECO:0000256" key="7">
    <source>
        <dbReference type="SAM" id="Phobius"/>
    </source>
</evidence>
<dbReference type="PANTHER" id="PTHR33406:SF6">
    <property type="entry name" value="MEMBRANE PROTEIN YDGH-RELATED"/>
    <property type="match status" value="1"/>
</dbReference>
<evidence type="ECO:0000256" key="6">
    <source>
        <dbReference type="ARBA" id="ARBA00023136"/>
    </source>
</evidence>
<evidence type="ECO:0000256" key="5">
    <source>
        <dbReference type="ARBA" id="ARBA00022989"/>
    </source>
</evidence>
<gene>
    <name evidence="9" type="ORF">GCM10010917_29490</name>
</gene>
<feature type="transmembrane region" description="Helical" evidence="7">
    <location>
        <begin position="960"/>
        <end position="983"/>
    </location>
</feature>
<keyword evidence="4 7" id="KW-0812">Transmembrane</keyword>
<keyword evidence="10" id="KW-1185">Reference proteome</keyword>
<dbReference type="SUPFAM" id="SSF58104">
    <property type="entry name" value="Methyl-accepting chemotaxis protein (MCP) signaling domain"/>
    <property type="match status" value="1"/>
</dbReference>
<feature type="transmembrane region" description="Helical" evidence="7">
    <location>
        <begin position="307"/>
        <end position="330"/>
    </location>
</feature>
<proteinExistence type="inferred from homology"/>
<feature type="transmembrane region" description="Helical" evidence="7">
    <location>
        <begin position="177"/>
        <end position="193"/>
    </location>
</feature>
<keyword evidence="5 7" id="KW-1133">Transmembrane helix</keyword>
<evidence type="ECO:0000256" key="3">
    <source>
        <dbReference type="ARBA" id="ARBA00022475"/>
    </source>
</evidence>